<feature type="transmembrane region" description="Helical" evidence="1">
    <location>
        <begin position="7"/>
        <end position="27"/>
    </location>
</feature>
<dbReference type="EMBL" id="LT799839">
    <property type="protein sequence ID" value="SLK18573.1"/>
    <property type="molecule type" value="Genomic_DNA"/>
</dbReference>
<protein>
    <submittedName>
        <fullName evidence="2">Uncharacterized protein</fullName>
    </submittedName>
</protein>
<dbReference type="RefSeq" id="WP_079481398.1">
    <property type="nucleotide sequence ID" value="NZ_CBML010000006.1"/>
</dbReference>
<organism evidence="2 3">
    <name type="scientific">Clostridium chauvoei JF4335</name>
    <dbReference type="NCBI Taxonomy" id="1351755"/>
    <lineage>
        <taxon>Bacteria</taxon>
        <taxon>Bacillati</taxon>
        <taxon>Bacillota</taxon>
        <taxon>Clostridia</taxon>
        <taxon>Eubacteriales</taxon>
        <taxon>Clostridiaceae</taxon>
        <taxon>Clostridium</taxon>
    </lineage>
</organism>
<keyword evidence="1" id="KW-1133">Transmembrane helix</keyword>
<evidence type="ECO:0000313" key="3">
    <source>
        <dbReference type="Proteomes" id="UP000190476"/>
    </source>
</evidence>
<keyword evidence="1" id="KW-0472">Membrane</keyword>
<dbReference type="Proteomes" id="UP000190476">
    <property type="component" value="Chromosome I"/>
</dbReference>
<dbReference type="AlphaFoldDB" id="A0A1U6JEQ0"/>
<gene>
    <name evidence="2" type="ORF">CCH01_14980</name>
</gene>
<keyword evidence="3" id="KW-1185">Reference proteome</keyword>
<dbReference type="GeneID" id="66301829"/>
<evidence type="ECO:0000256" key="1">
    <source>
        <dbReference type="SAM" id="Phobius"/>
    </source>
</evidence>
<name>A0A1U6JEQ0_9CLOT</name>
<evidence type="ECO:0000313" key="2">
    <source>
        <dbReference type="EMBL" id="SLK18573.1"/>
    </source>
</evidence>
<sequence length="120" mass="14174">MNNKKSLYLKGIIILITIIQVGVLVLYKLGSQNLYEDTEVFINNAYEKSIKEIEMDLENIKNYSIENYYKVEESWLIDLNLEGLENILANLDNINKFYIKNYDFFYENSKSILKLTLKSK</sequence>
<accession>A0A1U6JEQ0</accession>
<dbReference type="STRING" id="1351755.CCH01_14980"/>
<reference evidence="3" key="1">
    <citation type="submission" date="2017-03" db="EMBL/GenBank/DDBJ databases">
        <authorList>
            <person name="Falquet L."/>
            <person name="Falquet L."/>
        </authorList>
    </citation>
    <scope>NUCLEOTIDE SEQUENCE [LARGE SCALE GENOMIC DNA]</scope>
</reference>
<keyword evidence="1" id="KW-0812">Transmembrane</keyword>
<proteinExistence type="predicted"/>